<dbReference type="InterPro" id="IPR027417">
    <property type="entry name" value="P-loop_NTPase"/>
</dbReference>
<dbReference type="InterPro" id="IPR018391">
    <property type="entry name" value="PQQ_b-propeller_rpt"/>
</dbReference>
<feature type="repeat" description="WD" evidence="6">
    <location>
        <begin position="1379"/>
        <end position="1420"/>
    </location>
</feature>
<organism evidence="9 10">
    <name type="scientific">Sclerotinia nivalis</name>
    <dbReference type="NCBI Taxonomy" id="352851"/>
    <lineage>
        <taxon>Eukaryota</taxon>
        <taxon>Fungi</taxon>
        <taxon>Dikarya</taxon>
        <taxon>Ascomycota</taxon>
        <taxon>Pezizomycotina</taxon>
        <taxon>Leotiomycetes</taxon>
        <taxon>Helotiales</taxon>
        <taxon>Sclerotiniaceae</taxon>
        <taxon>Sclerotinia</taxon>
    </lineage>
</organism>
<evidence type="ECO:0000313" key="10">
    <source>
        <dbReference type="Proteomes" id="UP001152300"/>
    </source>
</evidence>
<sequence>MANANTSGMKGYKRQRFREIFLCHSASRSSSTGGTVSTQSPVNPPVHPASRVSSIDPTSQLSSVGGTVAALQSSPIYPVSHLLSSKSTISIDDFLDKVLEKLEDRDRNTIKQFTPTKTNDINSTFCIVYKLTQEEQKNYKDKKWKITLRDKDYVIRNITDKVLSGLEKFNRIGDLIANVDPIHVGLPWAGISFLLQGTLAGSRQMDILFMGLNIALDMINRLKVYMDYMRDLPSATQQNEFTNAQTNFENAMMSLYVIVLEFLAKAIQIYTKPSLNRNLEALLPDEKLLNFEVQCNSIAKKVEDAAVGCDRILTRDHRQNTTQKLDDIHKVLKELDKLQNIENFISALSEKTALDRLPFARDAAFDSHRDEHDARCLENTRVELQRQISKWAEDPNGKSIFWLNGMAGTGKSTISRTVAQSFEEKNLLGASFFFKRGEGDRGTASKFFTTIAHQLVVKKPQMVQSVKKAIDLDPNIYDKSLAKQFEQLISKPLSELDASPQRSTLVLVIDALDECEREKDVKEILRLLALIRNIAPIHLRIFVTSRPDLPIRLGFHEMLDAAHQDFVLHEIPKATIEHDITIYLKYEFEKIKANNDRGLAQDWPGEESIQDLVRMASPLFIFAATACRFIADPNWNPKKRLEIILEYRMAKNMSKFDKTYLPILNQLFINQDEEEKKMLAREFRQIIGVIIILADPLSIVSLASLLNVPKEDIKSRLVSLHSVLDIPMNEDAPVRLYHLSFHDFLLGLEERNLLRIDEKEAHKEIARNCRQLLSRPGCLKENLCNLGEPGTLQTQVDEHVINENLPPHVQYACRYWDFHIQKSNDVLLDNCQVHKFLQKHFLHWVETMSLIGRISECITAINSLESCISVSQNSFKKLLLINAKVEKAPELFAFTHDAKRFVLHNRIGIEQAPLQIYYSALFFAPENSIIRKTFQKCIPSWIYKISRIRSNWSAAPQTLEGHSNSVKSVAFSPDGTKVASGSGDGTIRLWDTTTNESLQTLKGHSDWINSVAFSSDGTKIASGSDDRTIRLWDMTTGKLFQTFEGHSNSVNSVAFSPDNTKVASSSWDRTIRFWDTITGESLQTFEGHSNSVKSIAFSLDGTKVASGSGDRTIRLWDTITNELLQTLEGHSDWVNSVAFSPDSIKIVSGSDDRTIRLWDTTTGELLQILEGHSNSINSVAFSPNGTKIASGSDDRTIRLWDTTTGELFQTLKGHSDSVSSVAFSSDNTKVASGSRDRTIRLWDTTTGELLQTLKGHSDWVNSVAFSPDGTKIASSSKDRTIWLWDTTTGELLQMLEGHSDWISSVAFSSDGTKVASGSGDRTIRLLDTTTNESLQTLEGHSHWVSSVAFSLDGTKIASGSWDRTIRLWDTTTGELLQMFEGHSDSVSSVAFSPDGTKVASGSSDRTIRLWDTTTGESLQTLEGHPGSEASSAFKQYFISNHWIAERSDKEVRNIFWLPSDYRPTSTCFCNGIMVMGFSTGSIFFLKFE</sequence>
<feature type="repeat" description="WD" evidence="6">
    <location>
        <begin position="959"/>
        <end position="1000"/>
    </location>
</feature>
<dbReference type="InterPro" id="IPR020472">
    <property type="entry name" value="WD40_PAC1"/>
</dbReference>
<evidence type="ECO:0000256" key="7">
    <source>
        <dbReference type="SAM" id="MobiDB-lite"/>
    </source>
</evidence>
<feature type="repeat" description="WD" evidence="6">
    <location>
        <begin position="1211"/>
        <end position="1252"/>
    </location>
</feature>
<evidence type="ECO:0000313" key="9">
    <source>
        <dbReference type="EMBL" id="KAJ8063245.1"/>
    </source>
</evidence>
<dbReference type="SMART" id="SM00564">
    <property type="entry name" value="PQQ"/>
    <property type="match status" value="9"/>
</dbReference>
<feature type="compositionally biased region" description="Low complexity" evidence="7">
    <location>
        <begin position="27"/>
        <end position="40"/>
    </location>
</feature>
<feature type="repeat" description="WD" evidence="6">
    <location>
        <begin position="1337"/>
        <end position="1378"/>
    </location>
</feature>
<dbReference type="FunFam" id="2.130.10.10:FF:000228">
    <property type="entry name" value="COMPASS-like H3K4 histone methylase component WDR5A"/>
    <property type="match status" value="2"/>
</dbReference>
<dbReference type="SUPFAM" id="SSF52540">
    <property type="entry name" value="P-loop containing nucleoside triphosphate hydrolases"/>
    <property type="match status" value="1"/>
</dbReference>
<evidence type="ECO:0000256" key="4">
    <source>
        <dbReference type="ARBA" id="ARBA00039789"/>
    </source>
</evidence>
<feature type="region of interest" description="Disordered" evidence="7">
    <location>
        <begin position="27"/>
        <end position="58"/>
    </location>
</feature>
<dbReference type="PANTHER" id="PTHR22847:SF637">
    <property type="entry name" value="WD REPEAT DOMAIN 5B"/>
    <property type="match status" value="1"/>
</dbReference>
<evidence type="ECO:0000259" key="8">
    <source>
        <dbReference type="Pfam" id="PF24883"/>
    </source>
</evidence>
<dbReference type="EMBL" id="JAPEIS010000009">
    <property type="protein sequence ID" value="KAJ8063245.1"/>
    <property type="molecule type" value="Genomic_DNA"/>
</dbReference>
<reference evidence="9" key="1">
    <citation type="submission" date="2022-11" db="EMBL/GenBank/DDBJ databases">
        <title>Genome Resource of Sclerotinia nivalis Strain SnTB1, a Plant Pathogen Isolated from American Ginseng.</title>
        <authorList>
            <person name="Fan S."/>
        </authorList>
    </citation>
    <scope>NUCLEOTIDE SEQUENCE</scope>
    <source>
        <strain evidence="9">SnTB1</strain>
    </source>
</reference>
<dbReference type="PRINTS" id="PR00320">
    <property type="entry name" value="GPROTEINBRPT"/>
</dbReference>
<feature type="repeat" description="WD" evidence="6">
    <location>
        <begin position="1253"/>
        <end position="1294"/>
    </location>
</feature>
<dbReference type="SUPFAM" id="SSF50978">
    <property type="entry name" value="WD40 repeat-like"/>
    <property type="match status" value="2"/>
</dbReference>
<name>A0A9X0AI50_9HELO</name>
<keyword evidence="2" id="KW-0677">Repeat</keyword>
<dbReference type="Proteomes" id="UP001152300">
    <property type="component" value="Unassembled WGS sequence"/>
</dbReference>
<dbReference type="PROSITE" id="PS00678">
    <property type="entry name" value="WD_REPEATS_1"/>
    <property type="match status" value="8"/>
</dbReference>
<feature type="repeat" description="WD" evidence="6">
    <location>
        <begin position="1043"/>
        <end position="1084"/>
    </location>
</feature>
<dbReference type="OrthoDB" id="674604at2759"/>
<protein>
    <recommendedName>
        <fullName evidence="4">Mitochondrial division protein 1</fullName>
    </recommendedName>
</protein>
<feature type="repeat" description="WD" evidence="6">
    <location>
        <begin position="1169"/>
        <end position="1210"/>
    </location>
</feature>
<comment type="similarity">
    <text evidence="3">Belongs to the WD repeat MDV1/CAF4 family.</text>
</comment>
<keyword evidence="10" id="KW-1185">Reference proteome</keyword>
<evidence type="ECO:0000256" key="3">
    <source>
        <dbReference type="ARBA" id="ARBA00038415"/>
    </source>
</evidence>
<dbReference type="Gene3D" id="2.130.10.10">
    <property type="entry name" value="YVTN repeat-like/Quinoprotein amine dehydrogenase"/>
    <property type="match status" value="5"/>
</dbReference>
<comment type="caution">
    <text evidence="9">The sequence shown here is derived from an EMBL/GenBank/DDBJ whole genome shotgun (WGS) entry which is preliminary data.</text>
</comment>
<dbReference type="InterPro" id="IPR019775">
    <property type="entry name" value="WD40_repeat_CS"/>
</dbReference>
<dbReference type="Pfam" id="PF24883">
    <property type="entry name" value="NPHP3_N"/>
    <property type="match status" value="1"/>
</dbReference>
<feature type="domain" description="Nephrocystin 3-like N-terminal" evidence="8">
    <location>
        <begin position="386"/>
        <end position="546"/>
    </location>
</feature>
<dbReference type="Gene3D" id="3.40.50.300">
    <property type="entry name" value="P-loop containing nucleotide triphosphate hydrolases"/>
    <property type="match status" value="1"/>
</dbReference>
<keyword evidence="1 6" id="KW-0853">WD repeat</keyword>
<dbReference type="Pfam" id="PF00400">
    <property type="entry name" value="WD40"/>
    <property type="match status" value="11"/>
</dbReference>
<evidence type="ECO:0000256" key="1">
    <source>
        <dbReference type="ARBA" id="ARBA00022574"/>
    </source>
</evidence>
<dbReference type="FunFam" id="2.130.10.10:FF:001552">
    <property type="entry name" value="Uncharacterized protein"/>
    <property type="match status" value="1"/>
</dbReference>
<dbReference type="SMART" id="SM00320">
    <property type="entry name" value="WD40"/>
    <property type="match status" value="11"/>
</dbReference>
<feature type="repeat" description="WD" evidence="6">
    <location>
        <begin position="1085"/>
        <end position="1126"/>
    </location>
</feature>
<dbReference type="GO" id="GO:0035097">
    <property type="term" value="C:histone methyltransferase complex"/>
    <property type="evidence" value="ECO:0007669"/>
    <property type="project" value="UniProtKB-ARBA"/>
</dbReference>
<evidence type="ECO:0000256" key="5">
    <source>
        <dbReference type="ARBA" id="ARBA00043913"/>
    </source>
</evidence>
<accession>A0A9X0AI50</accession>
<evidence type="ECO:0000256" key="2">
    <source>
        <dbReference type="ARBA" id="ARBA00022737"/>
    </source>
</evidence>
<dbReference type="InterPro" id="IPR056884">
    <property type="entry name" value="NPHP3-like_N"/>
</dbReference>
<dbReference type="InterPro" id="IPR001680">
    <property type="entry name" value="WD40_rpt"/>
</dbReference>
<dbReference type="PROSITE" id="PS50294">
    <property type="entry name" value="WD_REPEATS_REGION"/>
    <property type="match status" value="11"/>
</dbReference>
<comment type="function">
    <text evidence="5">Involved in mitochondrial fission. Acts as an adapter protein required to form mitochondrial fission complexes. Formation of these complexes is required to promote constriction and fission of the mitochondrial compartment at a late step in mitochondrial division.</text>
</comment>
<dbReference type="PROSITE" id="PS50082">
    <property type="entry name" value="WD_REPEATS_2"/>
    <property type="match status" value="11"/>
</dbReference>
<proteinExistence type="inferred from homology"/>
<evidence type="ECO:0000256" key="6">
    <source>
        <dbReference type="PROSITE-ProRule" id="PRU00221"/>
    </source>
</evidence>
<feature type="repeat" description="WD" evidence="6">
    <location>
        <begin position="1295"/>
        <end position="1336"/>
    </location>
</feature>
<dbReference type="InterPro" id="IPR015943">
    <property type="entry name" value="WD40/YVTN_repeat-like_dom_sf"/>
</dbReference>
<feature type="repeat" description="WD" evidence="6">
    <location>
        <begin position="1127"/>
        <end position="1168"/>
    </location>
</feature>
<dbReference type="InterPro" id="IPR036322">
    <property type="entry name" value="WD40_repeat_dom_sf"/>
</dbReference>
<dbReference type="CDD" id="cd00200">
    <property type="entry name" value="WD40"/>
    <property type="match status" value="2"/>
</dbReference>
<dbReference type="PANTHER" id="PTHR22847">
    <property type="entry name" value="WD40 REPEAT PROTEIN"/>
    <property type="match status" value="1"/>
</dbReference>
<feature type="repeat" description="WD" evidence="6">
    <location>
        <begin position="1001"/>
        <end position="1042"/>
    </location>
</feature>
<gene>
    <name evidence="9" type="ORF">OCU04_008478</name>
</gene>